<feature type="transmembrane region" description="Helical" evidence="17">
    <location>
        <begin position="69"/>
        <end position="96"/>
    </location>
</feature>
<protein>
    <recommendedName>
        <fullName evidence="5">Oxygen sensor histidine kinase NreB</fullName>
        <ecNumber evidence="4">2.7.13.3</ecNumber>
    </recommendedName>
    <alternativeName>
        <fullName evidence="15">Nitrogen regulation protein B</fullName>
    </alternativeName>
</protein>
<evidence type="ECO:0000256" key="9">
    <source>
        <dbReference type="ARBA" id="ARBA00022723"/>
    </source>
</evidence>
<evidence type="ECO:0000256" key="1">
    <source>
        <dbReference type="ARBA" id="ARBA00000085"/>
    </source>
</evidence>
<keyword evidence="10 19" id="KW-0418">Kinase</keyword>
<evidence type="ECO:0000256" key="6">
    <source>
        <dbReference type="ARBA" id="ARBA00022485"/>
    </source>
</evidence>
<evidence type="ECO:0000256" key="8">
    <source>
        <dbReference type="ARBA" id="ARBA00022679"/>
    </source>
</evidence>
<evidence type="ECO:0000256" key="11">
    <source>
        <dbReference type="ARBA" id="ARBA00023004"/>
    </source>
</evidence>
<keyword evidence="20" id="KW-1185">Reference proteome</keyword>
<dbReference type="PANTHER" id="PTHR24421:SF62">
    <property type="entry name" value="SENSORY TRANSDUCTION HISTIDINE KINASE"/>
    <property type="match status" value="1"/>
</dbReference>
<keyword evidence="7" id="KW-0963">Cytoplasm</keyword>
<evidence type="ECO:0000256" key="17">
    <source>
        <dbReference type="SAM" id="Phobius"/>
    </source>
</evidence>
<gene>
    <name evidence="19" type="ORF">E0H75_35650</name>
</gene>
<dbReference type="InterPro" id="IPR050482">
    <property type="entry name" value="Sensor_HK_TwoCompSys"/>
</dbReference>
<dbReference type="AlphaFoldDB" id="A0A4R0JC22"/>
<dbReference type="CDD" id="cd16917">
    <property type="entry name" value="HATPase_UhpB-NarQ-NarX-like"/>
    <property type="match status" value="1"/>
</dbReference>
<evidence type="ECO:0000256" key="12">
    <source>
        <dbReference type="ARBA" id="ARBA00023012"/>
    </source>
</evidence>
<evidence type="ECO:0000256" key="3">
    <source>
        <dbReference type="ARBA" id="ARBA00004496"/>
    </source>
</evidence>
<accession>A0A4R0JC22</accession>
<evidence type="ECO:0000256" key="16">
    <source>
        <dbReference type="SAM" id="Coils"/>
    </source>
</evidence>
<dbReference type="PIRSF" id="PIRSF037434">
    <property type="entry name" value="STHK_ChrS"/>
    <property type="match status" value="1"/>
</dbReference>
<evidence type="ECO:0000256" key="13">
    <source>
        <dbReference type="ARBA" id="ARBA00023014"/>
    </source>
</evidence>
<comment type="catalytic activity">
    <reaction evidence="1">
        <text>ATP + protein L-histidine = ADP + protein N-phospho-L-histidine.</text>
        <dbReference type="EC" id="2.7.13.3"/>
    </reaction>
</comment>
<keyword evidence="9" id="KW-0479">Metal-binding</keyword>
<dbReference type="OrthoDB" id="144293at2"/>
<dbReference type="EC" id="2.7.13.3" evidence="4"/>
<keyword evidence="17" id="KW-1133">Transmembrane helix</keyword>
<evidence type="ECO:0000313" key="20">
    <source>
        <dbReference type="Proteomes" id="UP000293342"/>
    </source>
</evidence>
<dbReference type="RefSeq" id="WP_131518121.1">
    <property type="nucleotide sequence ID" value="NZ_SJKD01000010.1"/>
</dbReference>
<dbReference type="InterPro" id="IPR036890">
    <property type="entry name" value="HATPase_C_sf"/>
</dbReference>
<proteinExistence type="predicted"/>
<sequence length="392" mass="42167">MAHRDSWEQWKTDWQHAFFAVAFSLTTLGAVTTRADPVVLRLALSASLGAWYAYWFVVRRDATSAHLPYALGLAVLWAVMTAVDPAMLPVGLAGLIPYFTRSTRTAVAGMVILGAAWLWQRNLTSGGLDWPAVLGCALGILAVLALTGYIAVLDLEGQKRQQLLDDLATAQAELAAAERQAGVLAERQRLARDIHDTLTQGFASISMLLDAALADLPPSAPATRRVAQAMRAARENLAESRRLIDELRPVQLDNARLPDAIRQLSTRLCDETGLTAEVVVTGETVSLAPLTETAMLRVVQEGLTNVRRHAAAHEVIVTISYLDDQVLIDVADDGRGFEPRGRLNGVGLAAMRERVDGLGGSLTIESTPSEGTTLTVSIPIPPVDSETALVAR</sequence>
<comment type="caution">
    <text evidence="19">The sequence shown here is derived from an EMBL/GenBank/DDBJ whole genome shotgun (WGS) entry which is preliminary data.</text>
</comment>
<keyword evidence="8" id="KW-0808">Transferase</keyword>
<dbReference type="Gene3D" id="1.20.5.1930">
    <property type="match status" value="1"/>
</dbReference>
<evidence type="ECO:0000259" key="18">
    <source>
        <dbReference type="PROSITE" id="PS50109"/>
    </source>
</evidence>
<dbReference type="SUPFAM" id="SSF55874">
    <property type="entry name" value="ATPase domain of HSP90 chaperone/DNA topoisomerase II/histidine kinase"/>
    <property type="match status" value="1"/>
</dbReference>
<keyword evidence="16" id="KW-0175">Coiled coil</keyword>
<keyword evidence="11" id="KW-0408">Iron</keyword>
<keyword evidence="6" id="KW-0004">4Fe-4S</keyword>
<dbReference type="GO" id="GO:0046983">
    <property type="term" value="F:protein dimerization activity"/>
    <property type="evidence" value="ECO:0007669"/>
    <property type="project" value="InterPro"/>
</dbReference>
<evidence type="ECO:0000256" key="4">
    <source>
        <dbReference type="ARBA" id="ARBA00012438"/>
    </source>
</evidence>
<evidence type="ECO:0000256" key="2">
    <source>
        <dbReference type="ARBA" id="ARBA00001966"/>
    </source>
</evidence>
<keyword evidence="13" id="KW-0411">Iron-sulfur</keyword>
<reference evidence="19 20" key="1">
    <citation type="submission" date="2019-02" db="EMBL/GenBank/DDBJ databases">
        <title>Kribbella capetownensis sp. nov. and Kribbella speibonae sp. nov., isolated from soil.</title>
        <authorList>
            <person name="Curtis S.M."/>
            <person name="Norton I."/>
            <person name="Everest G.J."/>
            <person name="Meyers P.R."/>
        </authorList>
    </citation>
    <scope>NUCLEOTIDE SEQUENCE [LARGE SCALE GENOMIC DNA]</scope>
    <source>
        <strain evidence="19 20">YM53</strain>
    </source>
</reference>
<dbReference type="PRINTS" id="PR00344">
    <property type="entry name" value="BCTRLSENSOR"/>
</dbReference>
<feature type="coiled-coil region" evidence="16">
    <location>
        <begin position="160"/>
        <end position="187"/>
    </location>
</feature>
<feature type="transmembrane region" description="Helical" evidence="17">
    <location>
        <begin position="14"/>
        <end position="31"/>
    </location>
</feature>
<dbReference type="PROSITE" id="PS50109">
    <property type="entry name" value="HIS_KIN"/>
    <property type="match status" value="1"/>
</dbReference>
<dbReference type="GO" id="GO:0005737">
    <property type="term" value="C:cytoplasm"/>
    <property type="evidence" value="ECO:0007669"/>
    <property type="project" value="UniProtKB-SubCell"/>
</dbReference>
<evidence type="ECO:0000313" key="19">
    <source>
        <dbReference type="EMBL" id="TCC44201.1"/>
    </source>
</evidence>
<dbReference type="InterPro" id="IPR011712">
    <property type="entry name" value="Sig_transdc_His_kin_sub3_dim/P"/>
</dbReference>
<evidence type="ECO:0000256" key="14">
    <source>
        <dbReference type="ARBA" id="ARBA00024827"/>
    </source>
</evidence>
<dbReference type="InterPro" id="IPR003594">
    <property type="entry name" value="HATPase_dom"/>
</dbReference>
<dbReference type="GO" id="GO:0051539">
    <property type="term" value="F:4 iron, 4 sulfur cluster binding"/>
    <property type="evidence" value="ECO:0007669"/>
    <property type="project" value="UniProtKB-KW"/>
</dbReference>
<dbReference type="Pfam" id="PF07730">
    <property type="entry name" value="HisKA_3"/>
    <property type="match status" value="1"/>
</dbReference>
<keyword evidence="12" id="KW-0902">Two-component regulatory system</keyword>
<dbReference type="InterPro" id="IPR004358">
    <property type="entry name" value="Sig_transdc_His_kin-like_C"/>
</dbReference>
<feature type="domain" description="Histidine kinase" evidence="18">
    <location>
        <begin position="189"/>
        <end position="382"/>
    </location>
</feature>
<dbReference type="PANTHER" id="PTHR24421">
    <property type="entry name" value="NITRATE/NITRITE SENSOR PROTEIN NARX-RELATED"/>
    <property type="match status" value="1"/>
</dbReference>
<evidence type="ECO:0000256" key="7">
    <source>
        <dbReference type="ARBA" id="ARBA00022490"/>
    </source>
</evidence>
<evidence type="ECO:0000256" key="10">
    <source>
        <dbReference type="ARBA" id="ARBA00022777"/>
    </source>
</evidence>
<feature type="transmembrane region" description="Helical" evidence="17">
    <location>
        <begin position="103"/>
        <end position="120"/>
    </location>
</feature>
<comment type="cofactor">
    <cofactor evidence="2">
        <name>[4Fe-4S] cluster</name>
        <dbReference type="ChEBI" id="CHEBI:49883"/>
    </cofactor>
</comment>
<dbReference type="EMBL" id="SJKD01000010">
    <property type="protein sequence ID" value="TCC44201.1"/>
    <property type="molecule type" value="Genomic_DNA"/>
</dbReference>
<dbReference type="InterPro" id="IPR017205">
    <property type="entry name" value="Sig_transdc_His_kinase_ChrS"/>
</dbReference>
<dbReference type="SMART" id="SM00387">
    <property type="entry name" value="HATPase_c"/>
    <property type="match status" value="1"/>
</dbReference>
<name>A0A4R0JC22_9ACTN</name>
<feature type="transmembrane region" description="Helical" evidence="17">
    <location>
        <begin position="132"/>
        <end position="152"/>
    </location>
</feature>
<dbReference type="Gene3D" id="3.30.565.10">
    <property type="entry name" value="Histidine kinase-like ATPase, C-terminal domain"/>
    <property type="match status" value="1"/>
</dbReference>
<evidence type="ECO:0000256" key="15">
    <source>
        <dbReference type="ARBA" id="ARBA00030800"/>
    </source>
</evidence>
<organism evidence="19 20">
    <name type="scientific">Kribbella capetownensis</name>
    <dbReference type="NCBI Taxonomy" id="1572659"/>
    <lineage>
        <taxon>Bacteria</taxon>
        <taxon>Bacillati</taxon>
        <taxon>Actinomycetota</taxon>
        <taxon>Actinomycetes</taxon>
        <taxon>Propionibacteriales</taxon>
        <taxon>Kribbellaceae</taxon>
        <taxon>Kribbella</taxon>
    </lineage>
</organism>
<keyword evidence="17" id="KW-0472">Membrane</keyword>
<dbReference type="InterPro" id="IPR005467">
    <property type="entry name" value="His_kinase_dom"/>
</dbReference>
<dbReference type="GO" id="GO:0046872">
    <property type="term" value="F:metal ion binding"/>
    <property type="evidence" value="ECO:0007669"/>
    <property type="project" value="UniProtKB-KW"/>
</dbReference>
<dbReference type="GO" id="GO:0016020">
    <property type="term" value="C:membrane"/>
    <property type="evidence" value="ECO:0007669"/>
    <property type="project" value="InterPro"/>
</dbReference>
<dbReference type="GO" id="GO:0000155">
    <property type="term" value="F:phosphorelay sensor kinase activity"/>
    <property type="evidence" value="ECO:0007669"/>
    <property type="project" value="InterPro"/>
</dbReference>
<feature type="transmembrane region" description="Helical" evidence="17">
    <location>
        <begin position="38"/>
        <end position="57"/>
    </location>
</feature>
<evidence type="ECO:0000256" key="5">
    <source>
        <dbReference type="ARBA" id="ARBA00017322"/>
    </source>
</evidence>
<dbReference type="Pfam" id="PF02518">
    <property type="entry name" value="HATPase_c"/>
    <property type="match status" value="1"/>
</dbReference>
<comment type="function">
    <text evidence="14">Member of the two-component regulatory system NreB/NreC involved in the control of dissimilatory nitrate/nitrite reduction in response to oxygen. NreB functions as a direct oxygen sensor histidine kinase which is autophosphorylated, in the absence of oxygen, probably at the conserved histidine residue, and transfers its phosphate group probably to a conserved aspartate residue of NreC. NreB/NreC activates the expression of the nitrate (narGHJI) and nitrite (nir) reductase operons, as well as the putative nitrate transporter gene narT.</text>
</comment>
<keyword evidence="17" id="KW-0812">Transmembrane</keyword>
<dbReference type="Proteomes" id="UP000293342">
    <property type="component" value="Unassembled WGS sequence"/>
</dbReference>
<comment type="subcellular location">
    <subcellularLocation>
        <location evidence="3">Cytoplasm</location>
    </subcellularLocation>
</comment>